<accession>A0AAV7QEL1</accession>
<keyword evidence="3" id="KW-1185">Reference proteome</keyword>
<reference evidence="2" key="1">
    <citation type="journal article" date="2022" name="bioRxiv">
        <title>Sequencing and chromosome-scale assembly of the giantPleurodeles waltlgenome.</title>
        <authorList>
            <person name="Brown T."/>
            <person name="Elewa A."/>
            <person name="Iarovenko S."/>
            <person name="Subramanian E."/>
            <person name="Araus A.J."/>
            <person name="Petzold A."/>
            <person name="Susuki M."/>
            <person name="Suzuki K.-i.T."/>
            <person name="Hayashi T."/>
            <person name="Toyoda A."/>
            <person name="Oliveira C."/>
            <person name="Osipova E."/>
            <person name="Leigh N.D."/>
            <person name="Simon A."/>
            <person name="Yun M.H."/>
        </authorList>
    </citation>
    <scope>NUCLEOTIDE SEQUENCE</scope>
    <source>
        <strain evidence="2">20211129_DDA</strain>
        <tissue evidence="2">Liver</tissue>
    </source>
</reference>
<evidence type="ECO:0000313" key="3">
    <source>
        <dbReference type="Proteomes" id="UP001066276"/>
    </source>
</evidence>
<dbReference type="Proteomes" id="UP001066276">
    <property type="component" value="Chromosome 6"/>
</dbReference>
<proteinExistence type="predicted"/>
<evidence type="ECO:0000256" key="1">
    <source>
        <dbReference type="SAM" id="MobiDB-lite"/>
    </source>
</evidence>
<dbReference type="EMBL" id="JANPWB010000010">
    <property type="protein sequence ID" value="KAJ1137509.1"/>
    <property type="molecule type" value="Genomic_DNA"/>
</dbReference>
<sequence length="268" mass="29033">MLTSPLSRLGVVLSAHPTPHICGSGIGVSLSPRPRVSHRQSSISGQRPLSGSSRLPLVQRLTTGPARRAPPDVTPLSTGNLTGFCLSRGFAADSRLGGGSSTPPRRLTSSGLGEIRRTRRSSRPIGHVGWPRPLTFTFWGRSSVYPVPAPIDSAQWTLGSGRLEVECTRGLISYLFCKFSEKPLLKGLEGSLGPWLRFGVRGPVTDLEVAKSFGLWESKVLSQLFREADAVRLKHVARGTTPARLPPVDQLVVKTWCEVCVCKNEHRG</sequence>
<evidence type="ECO:0000313" key="2">
    <source>
        <dbReference type="EMBL" id="KAJ1137509.1"/>
    </source>
</evidence>
<feature type="compositionally biased region" description="Polar residues" evidence="1">
    <location>
        <begin position="39"/>
        <end position="53"/>
    </location>
</feature>
<organism evidence="2 3">
    <name type="scientific">Pleurodeles waltl</name>
    <name type="common">Iberian ribbed newt</name>
    <dbReference type="NCBI Taxonomy" id="8319"/>
    <lineage>
        <taxon>Eukaryota</taxon>
        <taxon>Metazoa</taxon>
        <taxon>Chordata</taxon>
        <taxon>Craniata</taxon>
        <taxon>Vertebrata</taxon>
        <taxon>Euteleostomi</taxon>
        <taxon>Amphibia</taxon>
        <taxon>Batrachia</taxon>
        <taxon>Caudata</taxon>
        <taxon>Salamandroidea</taxon>
        <taxon>Salamandridae</taxon>
        <taxon>Pleurodelinae</taxon>
        <taxon>Pleurodeles</taxon>
    </lineage>
</organism>
<dbReference type="AlphaFoldDB" id="A0AAV7QEL1"/>
<feature type="region of interest" description="Disordered" evidence="1">
    <location>
        <begin position="25"/>
        <end position="54"/>
    </location>
</feature>
<comment type="caution">
    <text evidence="2">The sequence shown here is derived from an EMBL/GenBank/DDBJ whole genome shotgun (WGS) entry which is preliminary data.</text>
</comment>
<gene>
    <name evidence="2" type="ORF">NDU88_003907</name>
</gene>
<name>A0AAV7QEL1_PLEWA</name>
<protein>
    <submittedName>
        <fullName evidence="2">Uncharacterized protein</fullName>
    </submittedName>
</protein>